<comment type="similarity">
    <text evidence="2">Belongs to the bacterial solute-binding protein 2 family.</text>
</comment>
<dbReference type="EMBL" id="CAADHO010000003">
    <property type="protein sequence ID" value="VFQ44620.1"/>
    <property type="molecule type" value="Genomic_DNA"/>
</dbReference>
<evidence type="ECO:0000313" key="7">
    <source>
        <dbReference type="Proteomes" id="UP000507962"/>
    </source>
</evidence>
<dbReference type="InterPro" id="IPR025997">
    <property type="entry name" value="SBP_2_dom"/>
</dbReference>
<dbReference type="InterPro" id="IPR028082">
    <property type="entry name" value="Peripla_BP_I"/>
</dbReference>
<dbReference type="RefSeq" id="WP_180140306.1">
    <property type="nucleotide sequence ID" value="NZ_CAADHO010000003.1"/>
</dbReference>
<comment type="subcellular location">
    <subcellularLocation>
        <location evidence="1">Cell envelope</location>
    </subcellularLocation>
</comment>
<feature type="domain" description="Periplasmic binding protein" evidence="5">
    <location>
        <begin position="43"/>
        <end position="288"/>
    </location>
</feature>
<name>A0A4U8YLU0_9BACT</name>
<organism evidence="6 7">
    <name type="scientific">Desulfoluna butyratoxydans</name>
    <dbReference type="NCBI Taxonomy" id="231438"/>
    <lineage>
        <taxon>Bacteria</taxon>
        <taxon>Pseudomonadati</taxon>
        <taxon>Thermodesulfobacteriota</taxon>
        <taxon>Desulfobacteria</taxon>
        <taxon>Desulfobacterales</taxon>
        <taxon>Desulfolunaceae</taxon>
        <taxon>Desulfoluna</taxon>
    </lineage>
</organism>
<evidence type="ECO:0000256" key="4">
    <source>
        <dbReference type="SAM" id="SignalP"/>
    </source>
</evidence>
<evidence type="ECO:0000256" key="3">
    <source>
        <dbReference type="ARBA" id="ARBA00022729"/>
    </source>
</evidence>
<evidence type="ECO:0000259" key="5">
    <source>
        <dbReference type="Pfam" id="PF13407"/>
    </source>
</evidence>
<feature type="chain" id="PRO_5020728333" evidence="4">
    <location>
        <begin position="22"/>
        <end position="328"/>
    </location>
</feature>
<dbReference type="GO" id="GO:0030313">
    <property type="term" value="C:cell envelope"/>
    <property type="evidence" value="ECO:0007669"/>
    <property type="project" value="UniProtKB-SubCell"/>
</dbReference>
<dbReference type="GO" id="GO:0030246">
    <property type="term" value="F:carbohydrate binding"/>
    <property type="evidence" value="ECO:0007669"/>
    <property type="project" value="UniProtKB-ARBA"/>
</dbReference>
<evidence type="ECO:0000313" key="6">
    <source>
        <dbReference type="EMBL" id="VFQ44620.1"/>
    </source>
</evidence>
<evidence type="ECO:0000256" key="2">
    <source>
        <dbReference type="ARBA" id="ARBA00007639"/>
    </source>
</evidence>
<proteinExistence type="inferred from homology"/>
<accession>A0A4U8YLU0</accession>
<dbReference type="Gene3D" id="3.40.50.2300">
    <property type="match status" value="2"/>
</dbReference>
<dbReference type="Proteomes" id="UP000507962">
    <property type="component" value="Unassembled WGS sequence"/>
</dbReference>
<dbReference type="AlphaFoldDB" id="A0A4U8YLU0"/>
<feature type="signal peptide" evidence="4">
    <location>
        <begin position="1"/>
        <end position="21"/>
    </location>
</feature>
<keyword evidence="7" id="KW-1185">Reference proteome</keyword>
<gene>
    <name evidence="6" type="ORF">MSL71_22690</name>
</gene>
<protein>
    <submittedName>
        <fullName evidence="6">Periplasmic binding protein</fullName>
    </submittedName>
</protein>
<dbReference type="PANTHER" id="PTHR46847:SF1">
    <property type="entry name" value="D-ALLOSE-BINDING PERIPLASMIC PROTEIN-RELATED"/>
    <property type="match status" value="1"/>
</dbReference>
<dbReference type="SUPFAM" id="SSF53822">
    <property type="entry name" value="Periplasmic binding protein-like I"/>
    <property type="match status" value="1"/>
</dbReference>
<dbReference type="PANTHER" id="PTHR46847">
    <property type="entry name" value="D-ALLOSE-BINDING PERIPLASMIC PROTEIN-RELATED"/>
    <property type="match status" value="1"/>
</dbReference>
<reference evidence="6 7" key="1">
    <citation type="submission" date="2019-03" db="EMBL/GenBank/DDBJ databases">
        <authorList>
            <person name="Nijsse B."/>
        </authorList>
    </citation>
    <scope>NUCLEOTIDE SEQUENCE [LARGE SCALE GENOMIC DNA]</scope>
    <source>
        <strain evidence="6">Desulfoluna butyratoxydans MSL71</strain>
    </source>
</reference>
<sequence>MIKRLLTLALLLFTAVPVASATNMPKTGNGMHIWFDTGGPVGGTYNTVVYNGAKAAASDIGARISFVYSDWSPEKMIENFKKALAEKPTGIVVMGLPGDSAFAPLIDEARKSGILVTTVDTPLPKTQGKYQAEGFGFIGPDNYTQGKSMATECLQRFGLKKGDRAFVWGLKRLPTRGRRAVGILEVLEDAGVTVDYLEISPEIDKDPSLGTPVVTGYLASHPDCKLMVIDHGALTAQMENFLRAAAVKPDEINVAGFSLSPATATAIQNGFVDLIGDAQPFLLGYFSVLQIALTEKYGFSGLNIDTGGGFIGADNLSLIAPLAKKGLR</sequence>
<dbReference type="CDD" id="cd19966">
    <property type="entry name" value="PBP1_ABC_sugar_binding-like"/>
    <property type="match status" value="1"/>
</dbReference>
<evidence type="ECO:0000256" key="1">
    <source>
        <dbReference type="ARBA" id="ARBA00004196"/>
    </source>
</evidence>
<dbReference type="Pfam" id="PF13407">
    <property type="entry name" value="Peripla_BP_4"/>
    <property type="match status" value="1"/>
</dbReference>
<keyword evidence="3 4" id="KW-0732">Signal</keyword>